<dbReference type="InterPro" id="IPR036371">
    <property type="entry name" value="TPK_B1-bd_sf"/>
</dbReference>
<accession>A0A1U9YPD6</accession>
<organism evidence="7 8">
    <name type="scientific">Paenibacillus larvae subsp. pulvifaciens</name>
    <dbReference type="NCBI Taxonomy" id="1477"/>
    <lineage>
        <taxon>Bacteria</taxon>
        <taxon>Bacillati</taxon>
        <taxon>Bacillota</taxon>
        <taxon>Bacilli</taxon>
        <taxon>Bacillales</taxon>
        <taxon>Paenibacillaceae</taxon>
        <taxon>Paenibacillus</taxon>
    </lineage>
</organism>
<evidence type="ECO:0000313" key="7">
    <source>
        <dbReference type="EMBL" id="ARF68628.1"/>
    </source>
</evidence>
<dbReference type="PANTHER" id="PTHR41299">
    <property type="entry name" value="THIAMINE PYROPHOSPHOKINASE"/>
    <property type="match status" value="1"/>
</dbReference>
<dbReference type="Gene3D" id="3.40.50.10240">
    <property type="entry name" value="Thiamin pyrophosphokinase, catalytic domain"/>
    <property type="match status" value="1"/>
</dbReference>
<dbReference type="GO" id="GO:0005524">
    <property type="term" value="F:ATP binding"/>
    <property type="evidence" value="ECO:0007669"/>
    <property type="project" value="UniProtKB-KW"/>
</dbReference>
<dbReference type="PANTHER" id="PTHR41299:SF1">
    <property type="entry name" value="THIAMINE PYROPHOSPHOKINASE"/>
    <property type="match status" value="1"/>
</dbReference>
<keyword evidence="4" id="KW-0067">ATP-binding</keyword>
<dbReference type="SUPFAM" id="SSF63999">
    <property type="entry name" value="Thiamin pyrophosphokinase, catalytic domain"/>
    <property type="match status" value="1"/>
</dbReference>
<reference evidence="7 8" key="1">
    <citation type="submission" date="2017-03" db="EMBL/GenBank/DDBJ databases">
        <title>Paenibacillus larvae genome sequencing.</title>
        <authorList>
            <person name="Dingman D.W."/>
        </authorList>
    </citation>
    <scope>NUCLEOTIDE SEQUENCE [LARGE SCALE GENOMIC DNA]</scope>
    <source>
        <strain evidence="7 8">SAG 10367</strain>
    </source>
</reference>
<evidence type="ECO:0000256" key="1">
    <source>
        <dbReference type="ARBA" id="ARBA00022679"/>
    </source>
</evidence>
<dbReference type="AlphaFoldDB" id="A0A1U9YPD6"/>
<dbReference type="EMBL" id="CP020557">
    <property type="protein sequence ID" value="ARF68628.1"/>
    <property type="molecule type" value="Genomic_DNA"/>
</dbReference>
<dbReference type="NCBIfam" id="TIGR01378">
    <property type="entry name" value="thi_PPkinase"/>
    <property type="match status" value="1"/>
</dbReference>
<dbReference type="GO" id="GO:0030975">
    <property type="term" value="F:thiamine binding"/>
    <property type="evidence" value="ECO:0007669"/>
    <property type="project" value="InterPro"/>
</dbReference>
<dbReference type="RefSeq" id="WP_023482446.1">
    <property type="nucleotide sequence ID" value="NZ_CP019794.1"/>
</dbReference>
<evidence type="ECO:0000256" key="5">
    <source>
        <dbReference type="NCBIfam" id="TIGR01378"/>
    </source>
</evidence>
<dbReference type="Pfam" id="PF04263">
    <property type="entry name" value="TPK_catalytic"/>
    <property type="match status" value="1"/>
</dbReference>
<dbReference type="GO" id="GO:0004788">
    <property type="term" value="F:thiamine diphosphokinase activity"/>
    <property type="evidence" value="ECO:0007669"/>
    <property type="project" value="UniProtKB-UniRule"/>
</dbReference>
<evidence type="ECO:0000256" key="4">
    <source>
        <dbReference type="ARBA" id="ARBA00022840"/>
    </source>
</evidence>
<keyword evidence="1" id="KW-0808">Transferase</keyword>
<dbReference type="GO" id="GO:0016301">
    <property type="term" value="F:kinase activity"/>
    <property type="evidence" value="ECO:0007669"/>
    <property type="project" value="UniProtKB-KW"/>
</dbReference>
<protein>
    <recommendedName>
        <fullName evidence="5">Thiamine diphosphokinase</fullName>
        <ecNumber evidence="5">2.7.6.2</ecNumber>
    </recommendedName>
</protein>
<dbReference type="Pfam" id="PF04265">
    <property type="entry name" value="TPK_B1_binding"/>
    <property type="match status" value="1"/>
</dbReference>
<gene>
    <name evidence="7" type="ORF">B7C51_13685</name>
</gene>
<dbReference type="InterPro" id="IPR036759">
    <property type="entry name" value="TPK_catalytic_sf"/>
</dbReference>
<dbReference type="SUPFAM" id="SSF63862">
    <property type="entry name" value="Thiamin pyrophosphokinase, substrate-binding domain"/>
    <property type="match status" value="1"/>
</dbReference>
<dbReference type="EC" id="2.7.6.2" evidence="5"/>
<dbReference type="InterPro" id="IPR007373">
    <property type="entry name" value="Thiamin_PyroPKinase_B1-bd"/>
</dbReference>
<evidence type="ECO:0000313" key="8">
    <source>
        <dbReference type="Proteomes" id="UP000192727"/>
    </source>
</evidence>
<feature type="domain" description="Thiamin pyrophosphokinase thiamin-binding" evidence="6">
    <location>
        <begin position="141"/>
        <end position="207"/>
    </location>
</feature>
<name>A0A1U9YPD6_9BACL</name>
<dbReference type="SMART" id="SM00983">
    <property type="entry name" value="TPK_B1_binding"/>
    <property type="match status" value="1"/>
</dbReference>
<sequence length="213" mass="23189">MNGQRIVILTGGAAGDWIQDCIKPEDLLIGADRGALRLIRMGYSPFLSLGDFDSVSLEELEEIKLKSGKVLTCDAIDKDVTDTEMAFDAAISMKPSEILLLGALGTRWDHSIVNIHLLKKGLENGIPSRIIDTHNEIRLINRPAILHKTKYTHVSLLPFSSSVTGITLEGFKYPLDHATLQIGQSLGISNVMAGETGRISLLTGELLVIQSID</sequence>
<keyword evidence="3 7" id="KW-0418">Kinase</keyword>
<evidence type="ECO:0000256" key="2">
    <source>
        <dbReference type="ARBA" id="ARBA00022741"/>
    </source>
</evidence>
<dbReference type="InterPro" id="IPR006282">
    <property type="entry name" value="Thi_PPkinase"/>
</dbReference>
<evidence type="ECO:0000259" key="6">
    <source>
        <dbReference type="SMART" id="SM00983"/>
    </source>
</evidence>
<evidence type="ECO:0000256" key="3">
    <source>
        <dbReference type="ARBA" id="ARBA00022777"/>
    </source>
</evidence>
<dbReference type="GeneID" id="64217222"/>
<dbReference type="InterPro" id="IPR007371">
    <property type="entry name" value="TPK_catalytic"/>
</dbReference>
<dbReference type="Proteomes" id="UP000192727">
    <property type="component" value="Chromosome"/>
</dbReference>
<proteinExistence type="predicted"/>
<dbReference type="CDD" id="cd07995">
    <property type="entry name" value="TPK"/>
    <property type="match status" value="1"/>
</dbReference>
<dbReference type="InterPro" id="IPR053149">
    <property type="entry name" value="TPK"/>
</dbReference>
<dbReference type="GO" id="GO:0006772">
    <property type="term" value="P:thiamine metabolic process"/>
    <property type="evidence" value="ECO:0007669"/>
    <property type="project" value="UniProtKB-UniRule"/>
</dbReference>
<dbReference type="GO" id="GO:0009229">
    <property type="term" value="P:thiamine diphosphate biosynthetic process"/>
    <property type="evidence" value="ECO:0007669"/>
    <property type="project" value="InterPro"/>
</dbReference>
<keyword evidence="2" id="KW-0547">Nucleotide-binding</keyword>